<dbReference type="GO" id="GO:0006337">
    <property type="term" value="P:nucleosome disassembly"/>
    <property type="evidence" value="ECO:0007669"/>
    <property type="project" value="EnsemblFungi"/>
</dbReference>
<feature type="region of interest" description="Disordered" evidence="6">
    <location>
        <begin position="1"/>
        <end position="77"/>
    </location>
</feature>
<dbReference type="InterPro" id="IPR001487">
    <property type="entry name" value="Bromodomain"/>
</dbReference>
<reference evidence="8 9" key="1">
    <citation type="journal article" date="2016" name="Proc. Natl. Acad. Sci. U.S.A.">
        <title>Comparative genomics of biotechnologically important yeasts.</title>
        <authorList>
            <person name="Riley R."/>
            <person name="Haridas S."/>
            <person name="Wolfe K.H."/>
            <person name="Lopes M.R."/>
            <person name="Hittinger C.T."/>
            <person name="Goeker M."/>
            <person name="Salamov A.A."/>
            <person name="Wisecaver J.H."/>
            <person name="Long T.M."/>
            <person name="Calvey C.H."/>
            <person name="Aerts A.L."/>
            <person name="Barry K.W."/>
            <person name="Choi C."/>
            <person name="Clum A."/>
            <person name="Coughlan A.Y."/>
            <person name="Deshpande S."/>
            <person name="Douglass A.P."/>
            <person name="Hanson S.J."/>
            <person name="Klenk H.-P."/>
            <person name="LaButti K.M."/>
            <person name="Lapidus A."/>
            <person name="Lindquist E.A."/>
            <person name="Lipzen A.M."/>
            <person name="Meier-Kolthoff J.P."/>
            <person name="Ohm R.A."/>
            <person name="Otillar R.P."/>
            <person name="Pangilinan J.L."/>
            <person name="Peng Y."/>
            <person name="Rokas A."/>
            <person name="Rosa C.A."/>
            <person name="Scheuner C."/>
            <person name="Sibirny A.A."/>
            <person name="Slot J.C."/>
            <person name="Stielow J.B."/>
            <person name="Sun H."/>
            <person name="Kurtzman C.P."/>
            <person name="Blackwell M."/>
            <person name="Grigoriev I.V."/>
            <person name="Jeffries T.W."/>
        </authorList>
    </citation>
    <scope>NUCLEOTIDE SEQUENCE [LARGE SCALE GENOMIC DNA]</scope>
    <source>
        <strain evidence="8 9">NRRL Y-2026</strain>
    </source>
</reference>
<dbReference type="GO" id="GO:0005829">
    <property type="term" value="C:cytosol"/>
    <property type="evidence" value="ECO:0007669"/>
    <property type="project" value="EnsemblFungi"/>
</dbReference>
<dbReference type="OrthoDB" id="5421at2759"/>
<dbReference type="GO" id="GO:0006261">
    <property type="term" value="P:DNA-templated DNA replication"/>
    <property type="evidence" value="ECO:0007669"/>
    <property type="project" value="EnsemblFungi"/>
</dbReference>
<dbReference type="InterPro" id="IPR003959">
    <property type="entry name" value="ATPase_AAA_core"/>
</dbReference>
<dbReference type="RefSeq" id="XP_019016973.1">
    <property type="nucleotide sequence ID" value="XM_019162183.1"/>
</dbReference>
<dbReference type="GO" id="GO:0000122">
    <property type="term" value="P:negative regulation of transcription by RNA polymerase II"/>
    <property type="evidence" value="ECO:0007669"/>
    <property type="project" value="EnsemblFungi"/>
</dbReference>
<dbReference type="AlphaFoldDB" id="A0A1E3NI93"/>
<dbReference type="PANTHER" id="PTHR23069:SF0">
    <property type="entry name" value="TAT-BINDING HOMOLOG 7"/>
    <property type="match status" value="1"/>
</dbReference>
<gene>
    <name evidence="8" type="ORF">PICMEDRAFT_21054</name>
</gene>
<dbReference type="GO" id="GO:0006334">
    <property type="term" value="P:nucleosome assembly"/>
    <property type="evidence" value="ECO:0007669"/>
    <property type="project" value="TreeGrafter"/>
</dbReference>
<feature type="non-terminal residue" evidence="8">
    <location>
        <position position="854"/>
    </location>
</feature>
<dbReference type="GO" id="GO:0000785">
    <property type="term" value="C:chromatin"/>
    <property type="evidence" value="ECO:0007669"/>
    <property type="project" value="EnsemblFungi"/>
</dbReference>
<accession>A0A1E3NI93</accession>
<evidence type="ECO:0000313" key="9">
    <source>
        <dbReference type="Proteomes" id="UP000094455"/>
    </source>
</evidence>
<dbReference type="GO" id="GO:0000775">
    <property type="term" value="C:chromosome, centromeric region"/>
    <property type="evidence" value="ECO:0007669"/>
    <property type="project" value="EnsemblFungi"/>
</dbReference>
<comment type="similarity">
    <text evidence="1">Belongs to the AAA ATPase family.</text>
</comment>
<feature type="region of interest" description="Disordered" evidence="6">
    <location>
        <begin position="93"/>
        <end position="140"/>
    </location>
</feature>
<dbReference type="SUPFAM" id="SSF52540">
    <property type="entry name" value="P-loop containing nucleoside triphosphate hydrolases"/>
    <property type="match status" value="2"/>
</dbReference>
<evidence type="ECO:0000256" key="5">
    <source>
        <dbReference type="PROSITE-ProRule" id="PRU00035"/>
    </source>
</evidence>
<dbReference type="GO" id="GO:0003682">
    <property type="term" value="F:chromatin binding"/>
    <property type="evidence" value="ECO:0007669"/>
    <property type="project" value="EnsemblFungi"/>
</dbReference>
<dbReference type="GO" id="GO:0005524">
    <property type="term" value="F:ATP binding"/>
    <property type="evidence" value="ECO:0007669"/>
    <property type="project" value="UniProtKB-KW"/>
</dbReference>
<evidence type="ECO:0000256" key="6">
    <source>
        <dbReference type="SAM" id="MobiDB-lite"/>
    </source>
</evidence>
<dbReference type="SUPFAM" id="SSF47370">
    <property type="entry name" value="Bromodomain"/>
    <property type="match status" value="1"/>
</dbReference>
<feature type="domain" description="Bromo" evidence="7">
    <location>
        <begin position="760"/>
        <end position="806"/>
    </location>
</feature>
<protein>
    <recommendedName>
        <fullName evidence="7">Bromo domain-containing protein</fullName>
    </recommendedName>
</protein>
<feature type="compositionally biased region" description="Acidic residues" evidence="6">
    <location>
        <begin position="51"/>
        <end position="66"/>
    </location>
</feature>
<feature type="compositionally biased region" description="Polar residues" evidence="6">
    <location>
        <begin position="159"/>
        <end position="170"/>
    </location>
</feature>
<evidence type="ECO:0000313" key="8">
    <source>
        <dbReference type="EMBL" id="ODQ45860.1"/>
    </source>
</evidence>
<dbReference type="GO" id="GO:0140674">
    <property type="term" value="F:ATP-dependent histone chaperone activity"/>
    <property type="evidence" value="ECO:0007669"/>
    <property type="project" value="EnsemblFungi"/>
</dbReference>
<evidence type="ECO:0000256" key="1">
    <source>
        <dbReference type="ARBA" id="ARBA00006914"/>
    </source>
</evidence>
<dbReference type="SMART" id="SM00382">
    <property type="entry name" value="AAA"/>
    <property type="match status" value="1"/>
</dbReference>
<evidence type="ECO:0000256" key="3">
    <source>
        <dbReference type="ARBA" id="ARBA00022840"/>
    </source>
</evidence>
<keyword evidence="2" id="KW-0547">Nucleotide-binding</keyword>
<keyword evidence="4 5" id="KW-0103">Bromodomain</keyword>
<dbReference type="GO" id="GO:0042393">
    <property type="term" value="F:histone binding"/>
    <property type="evidence" value="ECO:0007669"/>
    <property type="project" value="EnsemblFungi"/>
</dbReference>
<dbReference type="GO" id="GO:0016887">
    <property type="term" value="F:ATP hydrolysis activity"/>
    <property type="evidence" value="ECO:0007669"/>
    <property type="project" value="EnsemblFungi"/>
</dbReference>
<dbReference type="GO" id="GO:0034080">
    <property type="term" value="P:CENP-A containing chromatin assembly"/>
    <property type="evidence" value="ECO:0007669"/>
    <property type="project" value="EnsemblFungi"/>
</dbReference>
<dbReference type="InterPro" id="IPR027417">
    <property type="entry name" value="P-loop_NTPase"/>
</dbReference>
<feature type="compositionally biased region" description="Basic residues" evidence="6">
    <location>
        <begin position="23"/>
        <end position="32"/>
    </location>
</feature>
<dbReference type="GO" id="GO:0045944">
    <property type="term" value="P:positive regulation of transcription by RNA polymerase II"/>
    <property type="evidence" value="ECO:0007669"/>
    <property type="project" value="EnsemblFungi"/>
</dbReference>
<keyword evidence="9" id="KW-1185">Reference proteome</keyword>
<dbReference type="GO" id="GO:2000219">
    <property type="term" value="P:positive regulation of invasive growth in response to glucose limitation"/>
    <property type="evidence" value="ECO:0007669"/>
    <property type="project" value="EnsemblFungi"/>
</dbReference>
<name>A0A1E3NI93_9ASCO</name>
<dbReference type="CDD" id="cd19517">
    <property type="entry name" value="RecA-like_Yta7-like"/>
    <property type="match status" value="1"/>
</dbReference>
<evidence type="ECO:0000259" key="7">
    <source>
        <dbReference type="PROSITE" id="PS50014"/>
    </source>
</evidence>
<dbReference type="Pfam" id="PF17862">
    <property type="entry name" value="AAA_lid_3"/>
    <property type="match status" value="1"/>
</dbReference>
<organism evidence="8 9">
    <name type="scientific">Pichia membranifaciens NRRL Y-2026</name>
    <dbReference type="NCBI Taxonomy" id="763406"/>
    <lineage>
        <taxon>Eukaryota</taxon>
        <taxon>Fungi</taxon>
        <taxon>Dikarya</taxon>
        <taxon>Ascomycota</taxon>
        <taxon>Saccharomycotina</taxon>
        <taxon>Pichiomycetes</taxon>
        <taxon>Pichiales</taxon>
        <taxon>Pichiaceae</taxon>
        <taxon>Pichia</taxon>
    </lineage>
</organism>
<dbReference type="InterPro" id="IPR003593">
    <property type="entry name" value="AAA+_ATPase"/>
</dbReference>
<sequence>IDASSGKHKKSDDEDPDFDTLNKRRRTRRRHAHGDDDDDDFNIDEAAPANNDDDFIASYEEDDDDEHLSRRRKRQPNFIVKDDGYDVYADEDDAYGLSKRRTSRSRPSRDPVTLEDELKDLQNDSPLNSPKRNLRHRKDVNYTLPSPYLTEAQLEELENATQNEPSNYSPRKSRGIGRYGGASTSVSTVRRLHPTVGPFGGSEVQSLFRNNAFPSNLAALANAESSDSDDENDLIKPTDPNDTSNNIIATLNNPASLIPTKKKNTLADTDPLGIDTNIDFSVVGGLDNYINQLKEMITLPLLYPEVYSKFHITPPRGVLFHGPPGTGKTLMARALAASCSSQNKKITFFMRKGADCLSKWVGEAERHLRLLFEEAKQQQPSIIFFDEIDGLAPVRSSKQEQIHASIVSTLLALMDGMDNRGQVIIIGATNRPDSIDPALRRPGRFDREFYFPLPDLKAREEILKIHMRKWDHQLDDRFVKELAVLTKGYGGADLRALCTESALNSIQRSYPEIYKTQQVVKTFDSMRTFRPRLGISGLKSQGLKYLSNAVLNKLEGFTIQILDLSKLYSDSSISVENLCIQLFSELKRHKPSILFIPDTIGLLHAMSETLRSTLKYLARGINNNDKILFLCEIEGNLSSEVMDDIEELFDISEDEVIHVRDPKEAEKSIFFQSFWKSIELTPNEYNDISIRPKKKKKNLEIIAVSNTDDTNKSDEKALAKLKKEQAKTDMRLKNSLKVKLAGFNYQLKNDMILEISTGKLYNNIDLEVIEERLWNGYYSEPRQFLHDLELILKDANATGDRDRMLKANEMYAHAVVGVEEIEVQFPQLVIQWKEVSRREKQRNLEYMKLQKERE</sequence>
<dbReference type="Proteomes" id="UP000094455">
    <property type="component" value="Unassembled WGS sequence"/>
</dbReference>
<keyword evidence="3" id="KW-0067">ATP-binding</keyword>
<feature type="region of interest" description="Disordered" evidence="6">
    <location>
        <begin position="222"/>
        <end position="246"/>
    </location>
</feature>
<dbReference type="GO" id="GO:0045815">
    <property type="term" value="P:transcription initiation-coupled chromatin remodeling"/>
    <property type="evidence" value="ECO:0007669"/>
    <property type="project" value="TreeGrafter"/>
</dbReference>
<dbReference type="InterPro" id="IPR045199">
    <property type="entry name" value="ATAD2-like"/>
</dbReference>
<dbReference type="EMBL" id="KV454004">
    <property type="protein sequence ID" value="ODQ45860.1"/>
    <property type="molecule type" value="Genomic_DNA"/>
</dbReference>
<dbReference type="STRING" id="763406.A0A1E3NI93"/>
<feature type="non-terminal residue" evidence="8">
    <location>
        <position position="1"/>
    </location>
</feature>
<dbReference type="GO" id="GO:0005634">
    <property type="term" value="C:nucleus"/>
    <property type="evidence" value="ECO:0007669"/>
    <property type="project" value="EnsemblFungi"/>
</dbReference>
<dbReference type="Pfam" id="PF00004">
    <property type="entry name" value="AAA"/>
    <property type="match status" value="1"/>
</dbReference>
<proteinExistence type="inferred from homology"/>
<dbReference type="FunFam" id="3.40.50.300:FF:000061">
    <property type="entry name" value="ATPase family, AAA domain-containing 2"/>
    <property type="match status" value="1"/>
</dbReference>
<dbReference type="Gene3D" id="1.10.8.60">
    <property type="match status" value="1"/>
</dbReference>
<dbReference type="PROSITE" id="PS50014">
    <property type="entry name" value="BROMODOMAIN_2"/>
    <property type="match status" value="1"/>
</dbReference>
<evidence type="ECO:0000256" key="2">
    <source>
        <dbReference type="ARBA" id="ARBA00022741"/>
    </source>
</evidence>
<dbReference type="PROSITE" id="PS00674">
    <property type="entry name" value="AAA"/>
    <property type="match status" value="1"/>
</dbReference>
<dbReference type="InterPro" id="IPR003960">
    <property type="entry name" value="ATPase_AAA_CS"/>
</dbReference>
<dbReference type="InterPro" id="IPR036427">
    <property type="entry name" value="Bromodomain-like_sf"/>
</dbReference>
<dbReference type="PANTHER" id="PTHR23069">
    <property type="entry name" value="AAA DOMAIN-CONTAINING"/>
    <property type="match status" value="1"/>
</dbReference>
<evidence type="ECO:0000256" key="4">
    <source>
        <dbReference type="ARBA" id="ARBA00023117"/>
    </source>
</evidence>
<dbReference type="InterPro" id="IPR041569">
    <property type="entry name" value="AAA_lid_3"/>
</dbReference>
<feature type="region of interest" description="Disordered" evidence="6">
    <location>
        <begin position="158"/>
        <end position="187"/>
    </location>
</feature>
<dbReference type="Gene3D" id="3.40.50.300">
    <property type="entry name" value="P-loop containing nucleotide triphosphate hydrolases"/>
    <property type="match status" value="1"/>
</dbReference>
<dbReference type="GeneID" id="30178870"/>